<dbReference type="SUPFAM" id="SSF57850">
    <property type="entry name" value="RING/U-box"/>
    <property type="match status" value="1"/>
</dbReference>
<dbReference type="GO" id="GO:0005737">
    <property type="term" value="C:cytoplasm"/>
    <property type="evidence" value="ECO:0007669"/>
    <property type="project" value="UniProtKB-SubCell"/>
</dbReference>
<dbReference type="SUPFAM" id="SSF49899">
    <property type="entry name" value="Concanavalin A-like lectins/glucanases"/>
    <property type="match status" value="1"/>
</dbReference>
<evidence type="ECO:0000256" key="3">
    <source>
        <dbReference type="ARBA" id="ARBA00022588"/>
    </source>
</evidence>
<evidence type="ECO:0000256" key="4">
    <source>
        <dbReference type="ARBA" id="ARBA00022679"/>
    </source>
</evidence>
<keyword evidence="10 12" id="KW-0175">Coiled coil</keyword>
<sequence length="525" mass="60317">MASADLRDELNCSICLNIYTDPVMLPCGHNFCETCHKSVLDIQEGSGVYSCPECRAEFVDRPALIRNRKLRNIAERFVSTHPENGGTGISCTYCIHFPVPAVKSCLLCEASLCDNHLKVHSKSSEHVLTEPTTSAKKRICPLHKEPLKYYCYVDASCICASCCLAGQHRRHKVELVSEAFEKKKEKLKNYLQTLPLKREETTKKVQSLQDHKNEMIKKAVVETERVTVLFRDIRERLESLENRVLAEISKQEDNISLHISDLIQQLERKEDELSENIRHTEELCNINDPITFLQVFCCPEREDNKESEGIDIKVPYVRVMDGDQISETLLTGLADIVTGIGSRIHWQETTDMLLDINTASNNVSVSEDRKTVSWTSGDQLRSHTPERFHGYQVLSTRRFPSGRYYWDVEVSESGSWRVGVAYPSIGRKGNQFWIGNNNKSWCLWRWNNAYSVRHDSNGIDLLHHPSCQRIRISLDYEAGHLSFFELSNPIKHLHTFNTTFSEPLHAAFWVWKDTLRGNSWVKMIN</sequence>
<dbReference type="SUPFAM" id="SSF57845">
    <property type="entry name" value="B-box zinc-binding domain"/>
    <property type="match status" value="1"/>
</dbReference>
<keyword evidence="4" id="KW-0808">Transferase</keyword>
<evidence type="ECO:0000313" key="17">
    <source>
        <dbReference type="Proteomes" id="UP000812440"/>
    </source>
</evidence>
<dbReference type="SMART" id="SM00502">
    <property type="entry name" value="BBC"/>
    <property type="match status" value="1"/>
</dbReference>
<dbReference type="InterPro" id="IPR003649">
    <property type="entry name" value="Bbox_C"/>
</dbReference>
<dbReference type="GO" id="GO:0016740">
    <property type="term" value="F:transferase activity"/>
    <property type="evidence" value="ECO:0007669"/>
    <property type="project" value="UniProtKB-KW"/>
</dbReference>
<feature type="coiled-coil region" evidence="12">
    <location>
        <begin position="198"/>
        <end position="283"/>
    </location>
</feature>
<evidence type="ECO:0000256" key="8">
    <source>
        <dbReference type="ARBA" id="ARBA00022833"/>
    </source>
</evidence>
<dbReference type="InterPro" id="IPR000315">
    <property type="entry name" value="Znf_B-box"/>
</dbReference>
<dbReference type="InterPro" id="IPR001870">
    <property type="entry name" value="B30.2/SPRY"/>
</dbReference>
<evidence type="ECO:0000259" key="14">
    <source>
        <dbReference type="PROSITE" id="PS50119"/>
    </source>
</evidence>
<keyword evidence="9" id="KW-0391">Immunity</keyword>
<dbReference type="Pfam" id="PF25600">
    <property type="entry name" value="TRIM_CC"/>
    <property type="match status" value="1"/>
</dbReference>
<evidence type="ECO:0000256" key="7">
    <source>
        <dbReference type="ARBA" id="ARBA00022786"/>
    </source>
</evidence>
<dbReference type="PANTHER" id="PTHR25465:SF78">
    <property type="entry name" value="E3 UBIQUITIN-PROTEIN LIGASE TRIM21"/>
    <property type="match status" value="1"/>
</dbReference>
<dbReference type="Gene3D" id="4.10.830.40">
    <property type="match status" value="1"/>
</dbReference>
<dbReference type="PRINTS" id="PR01407">
    <property type="entry name" value="BUTYPHLNCDUF"/>
</dbReference>
<dbReference type="EMBL" id="JAACNH010000194">
    <property type="protein sequence ID" value="KAG8431445.1"/>
    <property type="molecule type" value="Genomic_DNA"/>
</dbReference>
<organism evidence="16 17">
    <name type="scientific">Hymenochirus boettgeri</name>
    <name type="common">Congo dwarf clawed frog</name>
    <dbReference type="NCBI Taxonomy" id="247094"/>
    <lineage>
        <taxon>Eukaryota</taxon>
        <taxon>Metazoa</taxon>
        <taxon>Chordata</taxon>
        <taxon>Craniata</taxon>
        <taxon>Vertebrata</taxon>
        <taxon>Euteleostomi</taxon>
        <taxon>Amphibia</taxon>
        <taxon>Batrachia</taxon>
        <taxon>Anura</taxon>
        <taxon>Pipoidea</taxon>
        <taxon>Pipidae</taxon>
        <taxon>Pipinae</taxon>
        <taxon>Hymenochirus</taxon>
    </lineage>
</organism>
<dbReference type="InterPro" id="IPR001841">
    <property type="entry name" value="Znf_RING"/>
</dbReference>
<dbReference type="OrthoDB" id="6105938at2759"/>
<dbReference type="Gene3D" id="3.30.40.10">
    <property type="entry name" value="Zinc/RING finger domain, C3HC4 (zinc finger)"/>
    <property type="match status" value="1"/>
</dbReference>
<reference evidence="16" key="1">
    <citation type="thesis" date="2020" institute="ProQuest LLC" country="789 East Eisenhower Parkway, Ann Arbor, MI, USA">
        <title>Comparative Genomics and Chromosome Evolution.</title>
        <authorList>
            <person name="Mudd A.B."/>
        </authorList>
    </citation>
    <scope>NUCLEOTIDE SEQUENCE</scope>
    <source>
        <strain evidence="16">Female2</strain>
        <tissue evidence="16">Blood</tissue>
    </source>
</reference>
<keyword evidence="7" id="KW-0833">Ubl conjugation pathway</keyword>
<dbReference type="SMART" id="SM00589">
    <property type="entry name" value="PRY"/>
    <property type="match status" value="1"/>
</dbReference>
<evidence type="ECO:0000256" key="10">
    <source>
        <dbReference type="ARBA" id="ARBA00023054"/>
    </source>
</evidence>
<evidence type="ECO:0000256" key="11">
    <source>
        <dbReference type="PROSITE-ProRule" id="PRU00024"/>
    </source>
</evidence>
<dbReference type="GO" id="GO:0045087">
    <property type="term" value="P:innate immune response"/>
    <property type="evidence" value="ECO:0007669"/>
    <property type="project" value="UniProtKB-KW"/>
</dbReference>
<dbReference type="InterPro" id="IPR013083">
    <property type="entry name" value="Znf_RING/FYVE/PHD"/>
</dbReference>
<evidence type="ECO:0000256" key="6">
    <source>
        <dbReference type="ARBA" id="ARBA00022771"/>
    </source>
</evidence>
<proteinExistence type="predicted"/>
<dbReference type="CDD" id="cd12891">
    <property type="entry name" value="SPRY_PRY_C-I_2"/>
    <property type="match status" value="1"/>
</dbReference>
<evidence type="ECO:0000256" key="12">
    <source>
        <dbReference type="SAM" id="Coils"/>
    </source>
</evidence>
<keyword evidence="8" id="KW-0862">Zinc</keyword>
<evidence type="ECO:0000259" key="15">
    <source>
        <dbReference type="PROSITE" id="PS50188"/>
    </source>
</evidence>
<dbReference type="AlphaFoldDB" id="A0A8T2IEP6"/>
<keyword evidence="6 11" id="KW-0863">Zinc-finger</keyword>
<dbReference type="Gene3D" id="2.60.120.920">
    <property type="match status" value="1"/>
</dbReference>
<comment type="subcellular location">
    <subcellularLocation>
        <location evidence="1">Cytoplasm</location>
    </subcellularLocation>
</comment>
<dbReference type="SMART" id="SM00336">
    <property type="entry name" value="BBOX"/>
    <property type="match status" value="1"/>
</dbReference>
<name>A0A8T2IEP6_9PIPI</name>
<dbReference type="InterPro" id="IPR058030">
    <property type="entry name" value="TRIM8/14/16/25/29/45/65_CC"/>
</dbReference>
<feature type="domain" description="B box-type" evidence="14">
    <location>
        <begin position="135"/>
        <end position="176"/>
    </location>
</feature>
<keyword evidence="2" id="KW-0963">Cytoplasm</keyword>
<dbReference type="Pfam" id="PF00097">
    <property type="entry name" value="zf-C3HC4"/>
    <property type="match status" value="1"/>
</dbReference>
<dbReference type="InterPro" id="IPR003879">
    <property type="entry name" value="Butyrophylin_SPRY"/>
</dbReference>
<dbReference type="Pfam" id="PF00643">
    <property type="entry name" value="zf-B_box"/>
    <property type="match status" value="1"/>
</dbReference>
<evidence type="ECO:0000313" key="16">
    <source>
        <dbReference type="EMBL" id="KAG8431445.1"/>
    </source>
</evidence>
<dbReference type="InterPro" id="IPR043136">
    <property type="entry name" value="B30.2/SPRY_sf"/>
</dbReference>
<evidence type="ECO:0000256" key="1">
    <source>
        <dbReference type="ARBA" id="ARBA00004496"/>
    </source>
</evidence>
<evidence type="ECO:0000256" key="5">
    <source>
        <dbReference type="ARBA" id="ARBA00022723"/>
    </source>
</evidence>
<dbReference type="GO" id="GO:0008270">
    <property type="term" value="F:zinc ion binding"/>
    <property type="evidence" value="ECO:0007669"/>
    <property type="project" value="UniProtKB-KW"/>
</dbReference>
<dbReference type="Proteomes" id="UP000812440">
    <property type="component" value="Unassembled WGS sequence"/>
</dbReference>
<dbReference type="CDD" id="cd19769">
    <property type="entry name" value="Bbox2_TRIM16-like"/>
    <property type="match status" value="1"/>
</dbReference>
<evidence type="ECO:0000256" key="9">
    <source>
        <dbReference type="ARBA" id="ARBA00022859"/>
    </source>
</evidence>
<dbReference type="PROSITE" id="PS50089">
    <property type="entry name" value="ZF_RING_2"/>
    <property type="match status" value="1"/>
</dbReference>
<feature type="domain" description="B30.2/SPRY" evidence="15">
    <location>
        <begin position="332"/>
        <end position="525"/>
    </location>
</feature>
<dbReference type="InterPro" id="IPR006574">
    <property type="entry name" value="PRY"/>
</dbReference>
<dbReference type="PANTHER" id="PTHR25465">
    <property type="entry name" value="B-BOX DOMAIN CONTAINING"/>
    <property type="match status" value="1"/>
</dbReference>
<dbReference type="Pfam" id="PF13765">
    <property type="entry name" value="PRY"/>
    <property type="match status" value="1"/>
</dbReference>
<keyword evidence="3" id="KW-0399">Innate immunity</keyword>
<dbReference type="InterPro" id="IPR013320">
    <property type="entry name" value="ConA-like_dom_sf"/>
</dbReference>
<protein>
    <submittedName>
        <fullName evidence="16">Uncharacterized protein</fullName>
    </submittedName>
</protein>
<dbReference type="SMART" id="SM00449">
    <property type="entry name" value="SPRY"/>
    <property type="match status" value="1"/>
</dbReference>
<comment type="caution">
    <text evidence="16">The sequence shown here is derived from an EMBL/GenBank/DDBJ whole genome shotgun (WGS) entry which is preliminary data.</text>
</comment>
<gene>
    <name evidence="16" type="ORF">GDO86_018711</name>
</gene>
<dbReference type="InterPro" id="IPR018957">
    <property type="entry name" value="Znf_C3HC4_RING-type"/>
</dbReference>
<feature type="domain" description="RING-type" evidence="13">
    <location>
        <begin position="12"/>
        <end position="55"/>
    </location>
</feature>
<accession>A0A8T2IEP6</accession>
<keyword evidence="5" id="KW-0479">Metal-binding</keyword>
<dbReference type="PROSITE" id="PS50119">
    <property type="entry name" value="ZF_BBOX"/>
    <property type="match status" value="1"/>
</dbReference>
<keyword evidence="17" id="KW-1185">Reference proteome</keyword>
<dbReference type="SMART" id="SM00184">
    <property type="entry name" value="RING"/>
    <property type="match status" value="1"/>
</dbReference>
<evidence type="ECO:0000256" key="2">
    <source>
        <dbReference type="ARBA" id="ARBA00022490"/>
    </source>
</evidence>
<evidence type="ECO:0000259" key="13">
    <source>
        <dbReference type="PROSITE" id="PS50089"/>
    </source>
</evidence>
<dbReference type="InterPro" id="IPR051051">
    <property type="entry name" value="E3_ubiq-ligase_TRIM/RNF"/>
</dbReference>
<dbReference type="Pfam" id="PF00622">
    <property type="entry name" value="SPRY"/>
    <property type="match status" value="1"/>
</dbReference>
<dbReference type="InterPro" id="IPR003877">
    <property type="entry name" value="SPRY_dom"/>
</dbReference>
<dbReference type="Gene3D" id="3.30.160.60">
    <property type="entry name" value="Classic Zinc Finger"/>
    <property type="match status" value="1"/>
</dbReference>
<dbReference type="PROSITE" id="PS50188">
    <property type="entry name" value="B302_SPRY"/>
    <property type="match status" value="1"/>
</dbReference>